<dbReference type="Pfam" id="PF00005">
    <property type="entry name" value="ABC_tran"/>
    <property type="match status" value="2"/>
</dbReference>
<dbReference type="GO" id="GO:0016020">
    <property type="term" value="C:membrane"/>
    <property type="evidence" value="ECO:0007669"/>
    <property type="project" value="UniProtKB-SubCell"/>
</dbReference>
<dbReference type="InterPro" id="IPR003593">
    <property type="entry name" value="AAA+_ATPase"/>
</dbReference>
<organism evidence="12 13">
    <name type="scientific">Microbotryum intermedium</name>
    <dbReference type="NCBI Taxonomy" id="269621"/>
    <lineage>
        <taxon>Eukaryota</taxon>
        <taxon>Fungi</taxon>
        <taxon>Dikarya</taxon>
        <taxon>Basidiomycota</taxon>
        <taxon>Pucciniomycotina</taxon>
        <taxon>Microbotryomycetes</taxon>
        <taxon>Microbotryales</taxon>
        <taxon>Microbotryaceae</taxon>
        <taxon>Microbotryum</taxon>
    </lineage>
</organism>
<evidence type="ECO:0000256" key="3">
    <source>
        <dbReference type="ARBA" id="ARBA00022692"/>
    </source>
</evidence>
<keyword evidence="4" id="KW-0677">Repeat</keyword>
<keyword evidence="7 9" id="KW-1133">Transmembrane helix</keyword>
<evidence type="ECO:0000259" key="11">
    <source>
        <dbReference type="PROSITE" id="PS50929"/>
    </source>
</evidence>
<dbReference type="PROSITE" id="PS00211">
    <property type="entry name" value="ABC_TRANSPORTER_1"/>
    <property type="match status" value="1"/>
</dbReference>
<keyword evidence="2" id="KW-0813">Transport</keyword>
<feature type="transmembrane region" description="Helical" evidence="9">
    <location>
        <begin position="157"/>
        <end position="175"/>
    </location>
</feature>
<dbReference type="GO" id="GO:0140359">
    <property type="term" value="F:ABC-type transporter activity"/>
    <property type="evidence" value="ECO:0007669"/>
    <property type="project" value="InterPro"/>
</dbReference>
<evidence type="ECO:0000313" key="13">
    <source>
        <dbReference type="Proteomes" id="UP000198372"/>
    </source>
</evidence>
<dbReference type="OrthoDB" id="6500128at2759"/>
<dbReference type="CDD" id="cd18596">
    <property type="entry name" value="ABC_6TM_VMR1_D1_like"/>
    <property type="match status" value="1"/>
</dbReference>
<dbReference type="SUPFAM" id="SSF52540">
    <property type="entry name" value="P-loop containing nucleoside triphosphate hydrolases"/>
    <property type="match status" value="2"/>
</dbReference>
<keyword evidence="8 9" id="KW-0472">Membrane</keyword>
<dbReference type="Gene3D" id="1.20.1560.10">
    <property type="entry name" value="ABC transporter type 1, transmembrane domain"/>
    <property type="match status" value="2"/>
</dbReference>
<sequence>MAGLHASGLLQAVSWAPLALVVLYAVYAAVHHIRARVVAYRKGDELLATGAIRLDNPTERERPLFSLFITEQDILEVEGLLHGPPSGSAEDVVEDRVRSGGANTTDETNELTRDKLEALLPPPPTSLVVVPFLELVGWSTVLLHALLSNKSSGWGDAASPASALHIAPVWLFAFARELGSRSRLPPFSSLVLFLSLLVNASVNTIQTFHTIAYNGMPDAVPWAIVLPFFDLVACAELVLVIIRMPLRIPLAAVLCNQVRGEQIVPNFAQRARPHSPEDENSPLGALTYSWINPMLPLAHRRRLLPSDVWSLALANRAEVLSRRFSSLTSKTLTRRLLKASARDILIDASLKLLAVSLMYLRPYYLKCLLERLSEDAAERSVSSSPPPVWSPRDQAYLYALGASLAMIGRTLAQQQHFHHARQIGMRLRSELTIAVYEKALRRKDVAGRAHAAAHGEDEAEESATRGKVVNLISDDTNKVLRMGCDSHLIYGAPLEVIWGLTLLYGLIGWSMFVGFAVILLSMPIHYWLGKRATAIGIAKSIARDRRQASLQELISAIRTIKFFGWSRAWSAKVVEKRNEELRMMVREWINEQGFIALYIDLISSMRQPSVGLLSSPSSLVCYVKFQHKPLTIAVAFTAIELFQMIRAPVMQVPSFWIKIIQCKISIARIDAFLKEEDVEPHVTPEIRNHHKSTLGFVNATLQYSADTAFRLRDLTIAFPKGKLTVISGPTGSGKTSMLLALLGELQVVKGKVFLPPSVSFAAQHPWLESSTVRETVLFGSPFDQARYEATIDACALRQDIQDLPDGENTHIGERGVALSGTCSFITLFLTYHSLLKSITASPGGQKARLALARAIYAPKDILLLDDVLSAVDSRTARHLFEHLTGPLFASRTIVLVTHHTGLLLPCAHHHVVMEGGRIAFNGPVEPMSARPSLPSSAMGSYRSEIRQEVYSDDDVEVKDPDSAASARIRTTGVEAETWGTGKVSGSIYTTEYSRRDDSPVSGFIALIEALQRAPVIMFLLVAMPVLRYADQFWLRNWAAEASAGGRSVDVNYYVLGYCLFNRNHAGLGSIVGVQAINALVCVAEYRACRTLFAELLHRVVHAPPRWYDITPIGRILNRFTNDVSIIDGELASAFTSFAGMIISLVISFSVNIYILPLGIIPMLAVGVIYLYIFFRWLNVSRDLNRIAATTASPLFSVLVGISTIRAFGREKDYRRHVCEVLDDTLSMWYASATIDVWIQYRSQLLSSATLLAAAMLSVYTGLSPGLAGIAINTSQAIIGTLDGLCNTYAHLVLSLNSLERVTEYLTLSQEPEDGSPAPASWPSAATKGSLIEVQDLTIKYAPDLPATLKGVTFSVMPGERIAIVGRTGAGKSTLAMSLLRVVAPASGTIVIDGIDITSIALDDLRSRVTLLPQDAVLFSGTLRYNLDPFDEHSDEECLDALRRVHIISPSTLPKGSDGSVEDFASEDPSISTMLSLVSPVAEGGENFSQGQRQLIAMARALLRNPVILILDESTASLDTNLDENLQATIREQFQQTAVITIAHRLRTIVDNSRIIVMDAGKIVECDTPRALLQDEHGLFTEMCRHSGEYEKLREIATRN</sequence>
<feature type="domain" description="ABC transporter" evidence="10">
    <location>
        <begin position="1331"/>
        <end position="1584"/>
    </location>
</feature>
<gene>
    <name evidence="12" type="ORF">BQ2448_1797</name>
</gene>
<evidence type="ECO:0000256" key="6">
    <source>
        <dbReference type="ARBA" id="ARBA00022840"/>
    </source>
</evidence>
<comment type="subcellular location">
    <subcellularLocation>
        <location evidence="1">Membrane</location>
        <topology evidence="1">Multi-pass membrane protein</topology>
    </subcellularLocation>
</comment>
<dbReference type="Proteomes" id="UP000198372">
    <property type="component" value="Unassembled WGS sequence"/>
</dbReference>
<dbReference type="CDD" id="cd18604">
    <property type="entry name" value="ABC_6TM_VMR1_D2_like"/>
    <property type="match status" value="1"/>
</dbReference>
<dbReference type="InterPro" id="IPR011527">
    <property type="entry name" value="ABC1_TM_dom"/>
</dbReference>
<evidence type="ECO:0000259" key="10">
    <source>
        <dbReference type="PROSITE" id="PS50893"/>
    </source>
</evidence>
<dbReference type="GO" id="GO:0016887">
    <property type="term" value="F:ATP hydrolysis activity"/>
    <property type="evidence" value="ECO:0007669"/>
    <property type="project" value="InterPro"/>
</dbReference>
<evidence type="ECO:0000313" key="12">
    <source>
        <dbReference type="EMBL" id="SCV70403.1"/>
    </source>
</evidence>
<keyword evidence="3 9" id="KW-0812">Transmembrane</keyword>
<evidence type="ECO:0000256" key="4">
    <source>
        <dbReference type="ARBA" id="ARBA00022737"/>
    </source>
</evidence>
<accession>A0A238FEH1</accession>
<evidence type="ECO:0000256" key="1">
    <source>
        <dbReference type="ARBA" id="ARBA00004141"/>
    </source>
</evidence>
<dbReference type="PANTHER" id="PTHR24223:SF415">
    <property type="entry name" value="FI20190P1"/>
    <property type="match status" value="1"/>
</dbReference>
<dbReference type="CDD" id="cd03244">
    <property type="entry name" value="ABCC_MRP_domain2"/>
    <property type="match status" value="1"/>
</dbReference>
<dbReference type="SUPFAM" id="SSF90123">
    <property type="entry name" value="ABC transporter transmembrane region"/>
    <property type="match status" value="2"/>
</dbReference>
<dbReference type="Pfam" id="PF00664">
    <property type="entry name" value="ABC_membrane"/>
    <property type="match status" value="2"/>
</dbReference>
<dbReference type="EMBL" id="FMSP01000005">
    <property type="protein sequence ID" value="SCV70403.1"/>
    <property type="molecule type" value="Genomic_DNA"/>
</dbReference>
<keyword evidence="5" id="KW-0547">Nucleotide-binding</keyword>
<feature type="transmembrane region" description="Helical" evidence="9">
    <location>
        <begin position="187"/>
        <end position="208"/>
    </location>
</feature>
<feature type="transmembrane region" description="Helical" evidence="9">
    <location>
        <begin position="125"/>
        <end position="145"/>
    </location>
</feature>
<feature type="transmembrane region" description="Helical" evidence="9">
    <location>
        <begin position="1124"/>
        <end position="1146"/>
    </location>
</feature>
<keyword evidence="6" id="KW-0067">ATP-binding</keyword>
<dbReference type="FunFam" id="1.20.1560.10:FF:000013">
    <property type="entry name" value="ABC transporter C family member 2"/>
    <property type="match status" value="1"/>
</dbReference>
<dbReference type="STRING" id="269621.A0A238FEH1"/>
<dbReference type="InterPro" id="IPR050173">
    <property type="entry name" value="ABC_transporter_C-like"/>
</dbReference>
<dbReference type="PROSITE" id="PS50929">
    <property type="entry name" value="ABC_TM1F"/>
    <property type="match status" value="2"/>
</dbReference>
<feature type="domain" description="ABC transporter" evidence="10">
    <location>
        <begin position="694"/>
        <end position="940"/>
    </location>
</feature>
<reference evidence="13" key="1">
    <citation type="submission" date="2016-09" db="EMBL/GenBank/DDBJ databases">
        <authorList>
            <person name="Jeantristanb JTB J.-T."/>
            <person name="Ricardo R."/>
        </authorList>
    </citation>
    <scope>NUCLEOTIDE SEQUENCE [LARGE SCALE GENOMIC DNA]</scope>
</reference>
<feature type="domain" description="ABC transmembrane type-1" evidence="11">
    <location>
        <begin position="350"/>
        <end position="661"/>
    </location>
</feature>
<dbReference type="FunFam" id="3.40.50.300:FF:001354">
    <property type="entry name" value="ATP-binding cassette (ABC) transporter, putative"/>
    <property type="match status" value="1"/>
</dbReference>
<dbReference type="Gene3D" id="3.40.50.300">
    <property type="entry name" value="P-loop containing nucleotide triphosphate hydrolases"/>
    <property type="match status" value="2"/>
</dbReference>
<dbReference type="InterPro" id="IPR017871">
    <property type="entry name" value="ABC_transporter-like_CS"/>
</dbReference>
<evidence type="ECO:0000256" key="8">
    <source>
        <dbReference type="ARBA" id="ARBA00023136"/>
    </source>
</evidence>
<dbReference type="InterPro" id="IPR036640">
    <property type="entry name" value="ABC1_TM_sf"/>
</dbReference>
<feature type="transmembrane region" description="Helical" evidence="9">
    <location>
        <begin position="1152"/>
        <end position="1174"/>
    </location>
</feature>
<dbReference type="PROSITE" id="PS50893">
    <property type="entry name" value="ABC_TRANSPORTER_2"/>
    <property type="match status" value="2"/>
</dbReference>
<proteinExistence type="predicted"/>
<feature type="transmembrane region" description="Helical" evidence="9">
    <location>
        <begin position="502"/>
        <end position="528"/>
    </location>
</feature>
<evidence type="ECO:0000256" key="5">
    <source>
        <dbReference type="ARBA" id="ARBA00022741"/>
    </source>
</evidence>
<evidence type="ECO:0000256" key="9">
    <source>
        <dbReference type="SAM" id="Phobius"/>
    </source>
</evidence>
<dbReference type="InterPro" id="IPR003439">
    <property type="entry name" value="ABC_transporter-like_ATP-bd"/>
</dbReference>
<feature type="transmembrane region" description="Helical" evidence="9">
    <location>
        <begin position="220"/>
        <end position="242"/>
    </location>
</feature>
<dbReference type="InterPro" id="IPR027417">
    <property type="entry name" value="P-loop_NTPase"/>
</dbReference>
<dbReference type="GO" id="GO:0005524">
    <property type="term" value="F:ATP binding"/>
    <property type="evidence" value="ECO:0007669"/>
    <property type="project" value="UniProtKB-KW"/>
</dbReference>
<evidence type="ECO:0000256" key="7">
    <source>
        <dbReference type="ARBA" id="ARBA00022989"/>
    </source>
</evidence>
<feature type="domain" description="ABC transmembrane type-1" evidence="11">
    <location>
        <begin position="1065"/>
        <end position="1293"/>
    </location>
</feature>
<evidence type="ECO:0000256" key="2">
    <source>
        <dbReference type="ARBA" id="ARBA00022448"/>
    </source>
</evidence>
<dbReference type="CDD" id="cd03250">
    <property type="entry name" value="ABCC_MRP_domain1"/>
    <property type="match status" value="1"/>
</dbReference>
<dbReference type="SMART" id="SM00382">
    <property type="entry name" value="AAA"/>
    <property type="match status" value="2"/>
</dbReference>
<feature type="transmembrane region" description="Helical" evidence="9">
    <location>
        <begin position="12"/>
        <end position="30"/>
    </location>
</feature>
<dbReference type="PANTHER" id="PTHR24223">
    <property type="entry name" value="ATP-BINDING CASSETTE SUB-FAMILY C"/>
    <property type="match status" value="1"/>
</dbReference>
<feature type="transmembrane region" description="Helical" evidence="9">
    <location>
        <begin position="1186"/>
        <end position="1208"/>
    </location>
</feature>
<name>A0A238FEH1_9BASI</name>
<keyword evidence="13" id="KW-1185">Reference proteome</keyword>
<protein>
    <submittedName>
        <fullName evidence="12">BQ2448_1797 protein</fullName>
    </submittedName>
</protein>